<keyword evidence="1" id="KW-0732">Signal</keyword>
<gene>
    <name evidence="2" type="ORF">BgAZ_501640</name>
</gene>
<feature type="chain" id="PRO_5042227056" evidence="1">
    <location>
        <begin position="20"/>
        <end position="294"/>
    </location>
</feature>
<evidence type="ECO:0000313" key="3">
    <source>
        <dbReference type="Proteomes" id="UP001230268"/>
    </source>
</evidence>
<keyword evidence="3" id="KW-1185">Reference proteome</keyword>
<dbReference type="AlphaFoldDB" id="A0AAD8LHT1"/>
<feature type="signal peptide" evidence="1">
    <location>
        <begin position="1"/>
        <end position="19"/>
    </location>
</feature>
<reference evidence="2" key="1">
    <citation type="submission" date="2023-08" db="EMBL/GenBank/DDBJ databases">
        <title>Draft sequence of the Babesia gibsoni genome.</title>
        <authorList>
            <person name="Yamagishi J.Y."/>
            <person name="Xuan X.X."/>
        </authorList>
    </citation>
    <scope>NUCLEOTIDE SEQUENCE</scope>
    <source>
        <strain evidence="2">Azabu</strain>
    </source>
</reference>
<proteinExistence type="predicted"/>
<sequence length="294" mass="33136">MKVIGLFAFLLYSSSGVLSAIDEEGIMAADDMTFLGDMFMSPKSSLLYTAVEDVYVAIIRHTLELMIVIRELANQVAGGNQKLLQEVEKIMGPFKTDADGIAIEEAYAALNIEKSMPKHYDRYMKFKTILKHLGNCKEKILGVRETLLNTINSHELDATMKDILINFINKGYLETGIFMEIRVLTILYVYYVESLSRTINGSHDFFYLLSLSEGLNRLVVYPSLYITEEGMKKLVATLHNAIVIIYDRMNASMEELTLINMTTRYRTFTVLSGLLKGYGHDLINISGAGVKYAD</sequence>
<evidence type="ECO:0000256" key="1">
    <source>
        <dbReference type="SAM" id="SignalP"/>
    </source>
</evidence>
<organism evidence="2 3">
    <name type="scientific">Babesia gibsoni</name>
    <dbReference type="NCBI Taxonomy" id="33632"/>
    <lineage>
        <taxon>Eukaryota</taxon>
        <taxon>Sar</taxon>
        <taxon>Alveolata</taxon>
        <taxon>Apicomplexa</taxon>
        <taxon>Aconoidasida</taxon>
        <taxon>Piroplasmida</taxon>
        <taxon>Babesiidae</taxon>
        <taxon>Babesia</taxon>
    </lineage>
</organism>
<name>A0AAD8LHT1_BABGI</name>
<evidence type="ECO:0000313" key="2">
    <source>
        <dbReference type="EMBL" id="KAK1441832.1"/>
    </source>
</evidence>
<dbReference type="Proteomes" id="UP001230268">
    <property type="component" value="Unassembled WGS sequence"/>
</dbReference>
<accession>A0AAD8LHT1</accession>
<comment type="caution">
    <text evidence="2">The sequence shown here is derived from an EMBL/GenBank/DDBJ whole genome shotgun (WGS) entry which is preliminary data.</text>
</comment>
<dbReference type="EMBL" id="JAVEPI010000005">
    <property type="protein sequence ID" value="KAK1441832.1"/>
    <property type="molecule type" value="Genomic_DNA"/>
</dbReference>
<protein>
    <submittedName>
        <fullName evidence="2">Uncharacterized protein</fullName>
    </submittedName>
</protein>